<evidence type="ECO:0000256" key="4">
    <source>
        <dbReference type="ARBA" id="ARBA00022763"/>
    </source>
</evidence>
<dbReference type="Pfam" id="PF00817">
    <property type="entry name" value="IMS"/>
    <property type="match status" value="1"/>
</dbReference>
<keyword evidence="3 6" id="KW-0548">Nucleotidyltransferase</keyword>
<keyword evidence="4 6" id="KW-0227">DNA damage</keyword>
<comment type="subunit">
    <text evidence="6">Monomer.</text>
</comment>
<name>N2A270_9FIRM</name>
<dbReference type="PANTHER" id="PTHR11076">
    <property type="entry name" value="DNA REPAIR POLYMERASE UMUC / TRANSFERASE FAMILY MEMBER"/>
    <property type="match status" value="1"/>
</dbReference>
<feature type="site" description="Substrate discrimination" evidence="6">
    <location>
        <position position="15"/>
    </location>
</feature>
<dbReference type="GO" id="GO:0000287">
    <property type="term" value="F:magnesium ion binding"/>
    <property type="evidence" value="ECO:0007669"/>
    <property type="project" value="UniProtKB-UniRule"/>
</dbReference>
<keyword evidence="6" id="KW-0479">Metal-binding</keyword>
<keyword evidence="6" id="KW-0234">DNA repair</keyword>
<dbReference type="PROSITE" id="PS50173">
    <property type="entry name" value="UMUC"/>
    <property type="match status" value="1"/>
</dbReference>
<evidence type="ECO:0000313" key="8">
    <source>
        <dbReference type="EMBL" id="EMZ20150.1"/>
    </source>
</evidence>
<feature type="domain" description="UmuC" evidence="7">
    <location>
        <begin position="6"/>
        <end position="195"/>
    </location>
</feature>
<dbReference type="GO" id="GO:0006261">
    <property type="term" value="P:DNA-templated DNA replication"/>
    <property type="evidence" value="ECO:0007669"/>
    <property type="project" value="UniProtKB-UniRule"/>
</dbReference>
<dbReference type="Pfam" id="PF11799">
    <property type="entry name" value="IMS_C"/>
    <property type="match status" value="1"/>
</dbReference>
<comment type="catalytic activity">
    <reaction evidence="6">
        <text>DNA(n) + a 2'-deoxyribonucleoside 5'-triphosphate = DNA(n+1) + diphosphate</text>
        <dbReference type="Rhea" id="RHEA:22508"/>
        <dbReference type="Rhea" id="RHEA-COMP:17339"/>
        <dbReference type="Rhea" id="RHEA-COMP:17340"/>
        <dbReference type="ChEBI" id="CHEBI:33019"/>
        <dbReference type="ChEBI" id="CHEBI:61560"/>
        <dbReference type="ChEBI" id="CHEBI:173112"/>
        <dbReference type="EC" id="2.7.7.7"/>
    </reaction>
</comment>
<dbReference type="EC" id="2.7.7.7" evidence="6"/>
<comment type="subcellular location">
    <subcellularLocation>
        <location evidence="6">Cytoplasm</location>
    </subcellularLocation>
</comment>
<evidence type="ECO:0000256" key="5">
    <source>
        <dbReference type="ARBA" id="ARBA00022932"/>
    </source>
</evidence>
<reference evidence="8 9" key="1">
    <citation type="journal article" date="2014" name="Genome Announc.">
        <title>Draft genome sequences of the altered schaedler flora, a defined bacterial community from gnotobiotic mice.</title>
        <authorList>
            <person name="Wannemuehler M.J."/>
            <person name="Overstreet A.M."/>
            <person name="Ward D.V."/>
            <person name="Phillips G.J."/>
        </authorList>
    </citation>
    <scope>NUCLEOTIDE SEQUENCE [LARGE SCALE GENOMIC DNA]</scope>
    <source>
        <strain evidence="8 9">ASF492</strain>
    </source>
</reference>
<dbReference type="Gene3D" id="3.30.1490.100">
    <property type="entry name" value="DNA polymerase, Y-family, little finger domain"/>
    <property type="match status" value="1"/>
</dbReference>
<dbReference type="InterPro" id="IPR024728">
    <property type="entry name" value="PolY_HhH_motif"/>
</dbReference>
<dbReference type="GO" id="GO:0003684">
    <property type="term" value="F:damaged DNA binding"/>
    <property type="evidence" value="ECO:0007669"/>
    <property type="project" value="InterPro"/>
</dbReference>
<evidence type="ECO:0000256" key="6">
    <source>
        <dbReference type="HAMAP-Rule" id="MF_01113"/>
    </source>
</evidence>
<dbReference type="STRING" id="1235802.C823_05138"/>
<dbReference type="Gene3D" id="3.30.70.270">
    <property type="match status" value="1"/>
</dbReference>
<dbReference type="GO" id="GO:0003887">
    <property type="term" value="F:DNA-directed DNA polymerase activity"/>
    <property type="evidence" value="ECO:0007669"/>
    <property type="project" value="UniProtKB-UniRule"/>
</dbReference>
<keyword evidence="2 6" id="KW-0515">Mutator protein</keyword>
<dbReference type="InterPro" id="IPR022880">
    <property type="entry name" value="DNApol_IV"/>
</dbReference>
<dbReference type="SUPFAM" id="SSF100879">
    <property type="entry name" value="Lesion bypass DNA polymerase (Y-family), little finger domain"/>
    <property type="match status" value="1"/>
</dbReference>
<evidence type="ECO:0000256" key="1">
    <source>
        <dbReference type="ARBA" id="ARBA00010945"/>
    </source>
</evidence>
<keyword evidence="6" id="KW-0235">DNA replication</keyword>
<accession>N2A270</accession>
<dbReference type="InterPro" id="IPR017961">
    <property type="entry name" value="DNA_pol_Y-fam_little_finger"/>
</dbReference>
<evidence type="ECO:0000256" key="3">
    <source>
        <dbReference type="ARBA" id="ARBA00022695"/>
    </source>
</evidence>
<comment type="caution">
    <text evidence="8">The sequence shown here is derived from an EMBL/GenBank/DDBJ whole genome shotgun (WGS) entry which is preliminary data.</text>
</comment>
<dbReference type="HAMAP" id="MF_01113">
    <property type="entry name" value="DNApol_IV"/>
    <property type="match status" value="1"/>
</dbReference>
<dbReference type="InterPro" id="IPR036775">
    <property type="entry name" value="DNA_pol_Y-fam_lit_finger_sf"/>
</dbReference>
<protein>
    <recommendedName>
        <fullName evidence="6">DNA polymerase IV</fullName>
        <shortName evidence="6">Pol IV</shortName>
        <ecNumber evidence="6">2.7.7.7</ecNumber>
    </recommendedName>
</protein>
<dbReference type="InterPro" id="IPR001126">
    <property type="entry name" value="UmuC"/>
</dbReference>
<dbReference type="EMBL" id="AQFT01000149">
    <property type="protein sequence ID" value="EMZ20150.1"/>
    <property type="molecule type" value="Genomic_DNA"/>
</dbReference>
<dbReference type="InterPro" id="IPR043128">
    <property type="entry name" value="Rev_trsase/Diguanyl_cyclase"/>
</dbReference>
<dbReference type="CDD" id="cd03586">
    <property type="entry name" value="PolY_Pol_IV_kappa"/>
    <property type="match status" value="1"/>
</dbReference>
<gene>
    <name evidence="6" type="primary">dinB</name>
    <name evidence="8" type="ORF">C823_05138</name>
</gene>
<dbReference type="GO" id="GO:0006281">
    <property type="term" value="P:DNA repair"/>
    <property type="evidence" value="ECO:0007669"/>
    <property type="project" value="UniProtKB-UniRule"/>
</dbReference>
<dbReference type="AlphaFoldDB" id="N2A270"/>
<evidence type="ECO:0000313" key="9">
    <source>
        <dbReference type="Proteomes" id="UP000012589"/>
    </source>
</evidence>
<keyword evidence="5 6" id="KW-0239">DNA-directed DNA polymerase</keyword>
<comment type="function">
    <text evidence="6">Poorly processive, error-prone DNA polymerase involved in untargeted mutagenesis. Copies undamaged DNA at stalled replication forks, which arise in vivo from mismatched or misaligned primer ends. These misaligned primers can be extended by PolIV. Exhibits no 3'-5' exonuclease (proofreading) activity. May be involved in translesional synthesis, in conjunction with the beta clamp from PolIII.</text>
</comment>
<dbReference type="OrthoDB" id="9808813at2"/>
<dbReference type="InterPro" id="IPR050116">
    <property type="entry name" value="DNA_polymerase-Y"/>
</dbReference>
<keyword evidence="6" id="KW-0963">Cytoplasm</keyword>
<dbReference type="HOGENOM" id="CLU_012348_1_1_9"/>
<dbReference type="Gene3D" id="1.10.150.20">
    <property type="entry name" value="5' to 3' exonuclease, C-terminal subdomain"/>
    <property type="match status" value="1"/>
</dbReference>
<dbReference type="Pfam" id="PF11798">
    <property type="entry name" value="IMS_HHH"/>
    <property type="match status" value="1"/>
</dbReference>
<organism evidence="8 9">
    <name type="scientific">Eubacterium plexicaudatum ASF492</name>
    <dbReference type="NCBI Taxonomy" id="1235802"/>
    <lineage>
        <taxon>Bacteria</taxon>
        <taxon>Bacillati</taxon>
        <taxon>Bacillota</taxon>
        <taxon>Clostridia</taxon>
        <taxon>Eubacteriales</taxon>
        <taxon>Eubacteriaceae</taxon>
        <taxon>Eubacterium</taxon>
    </lineage>
</organism>
<comment type="cofactor">
    <cofactor evidence="6">
        <name>Mg(2+)</name>
        <dbReference type="ChEBI" id="CHEBI:18420"/>
    </cofactor>
    <text evidence="6">Binds 2 magnesium ions per subunit.</text>
</comment>
<feature type="binding site" evidence="6">
    <location>
        <position position="113"/>
    </location>
    <ligand>
        <name>Mg(2+)</name>
        <dbReference type="ChEBI" id="CHEBI:18420"/>
    </ligand>
</feature>
<dbReference type="GO" id="GO:0009432">
    <property type="term" value="P:SOS response"/>
    <property type="evidence" value="ECO:0007669"/>
    <property type="project" value="TreeGrafter"/>
</dbReference>
<dbReference type="PANTHER" id="PTHR11076:SF35">
    <property type="entry name" value="DNA REPAIR PROTEIN HOMOLOG YOBH"/>
    <property type="match status" value="1"/>
</dbReference>
<keyword evidence="6" id="KW-0460">Magnesium</keyword>
<feature type="active site" evidence="6">
    <location>
        <position position="114"/>
    </location>
</feature>
<dbReference type="GO" id="GO:0005829">
    <property type="term" value="C:cytosol"/>
    <property type="evidence" value="ECO:0007669"/>
    <property type="project" value="TreeGrafter"/>
</dbReference>
<keyword evidence="6" id="KW-0238">DNA-binding</keyword>
<comment type="similarity">
    <text evidence="1 6">Belongs to the DNA polymerase type-Y family.</text>
</comment>
<feature type="binding site" evidence="6">
    <location>
        <position position="10"/>
    </location>
    <ligand>
        <name>Mg(2+)</name>
        <dbReference type="ChEBI" id="CHEBI:18420"/>
    </ligand>
</feature>
<dbReference type="Gene3D" id="3.40.1170.60">
    <property type="match status" value="1"/>
</dbReference>
<dbReference type="eggNOG" id="COG0389">
    <property type="taxonomic scope" value="Bacteria"/>
</dbReference>
<dbReference type="InterPro" id="IPR043502">
    <property type="entry name" value="DNA/RNA_pol_sf"/>
</dbReference>
<proteinExistence type="inferred from homology"/>
<evidence type="ECO:0000256" key="2">
    <source>
        <dbReference type="ARBA" id="ARBA00022457"/>
    </source>
</evidence>
<keyword evidence="9" id="KW-1185">Reference proteome</keyword>
<evidence type="ECO:0000259" key="7">
    <source>
        <dbReference type="PROSITE" id="PS50173"/>
    </source>
</evidence>
<dbReference type="GO" id="GO:0042276">
    <property type="term" value="P:error-prone translesion synthesis"/>
    <property type="evidence" value="ECO:0007669"/>
    <property type="project" value="TreeGrafter"/>
</dbReference>
<sequence>MHKQIIFHIDVNSAFLSWEAAYRVHHLGRTPDLRTIPSAVGGDISKRRGIILAKSIPAKKYHIQTGEPVVDALRKCPELIIVPPNYELYEKNSKAMMDILYQYTDKVEQYSIDEAFLDMTGTQMLFGSPVIAATAIKDEIRRRLGFTVNVGISDKKLLAKMAGDFQKPDRVHTLFFDEIKEKMWPLPVGDLFFVGSASEKKLHALGIRTIGDLAATDKKTLRAVLKKHGEVIHSFANGHDVSLVEPQAPDLKGYGNSTTIAFDVTDASTAKMVLLSLTETIGKRLRKDQVRIHMVSVSIRYHDFCSASHQCMLQDATNITKEIHVASCKLFDELWNGMPIRHLGVHTGHVSKDMANRQLSLFDHTNYEKLEKLDQAVDRIRERFGSDSVMRASFLDQEHIDHMNGGIPKDRRTVDYRQK</sequence>
<dbReference type="SUPFAM" id="SSF56672">
    <property type="entry name" value="DNA/RNA polymerases"/>
    <property type="match status" value="1"/>
</dbReference>
<keyword evidence="6" id="KW-0808">Transferase</keyword>
<dbReference type="PATRIC" id="fig|1235802.3.peg.5424"/>
<dbReference type="Proteomes" id="UP000012589">
    <property type="component" value="Unassembled WGS sequence"/>
</dbReference>